<accession>A0ABP9D066</accession>
<organism evidence="1 2">
    <name type="scientific">Tomitella cavernea</name>
    <dbReference type="NCBI Taxonomy" id="1387982"/>
    <lineage>
        <taxon>Bacteria</taxon>
        <taxon>Bacillati</taxon>
        <taxon>Actinomycetota</taxon>
        <taxon>Actinomycetes</taxon>
        <taxon>Mycobacteriales</taxon>
        <taxon>Tomitella</taxon>
    </lineage>
</organism>
<comment type="caution">
    <text evidence="1">The sequence shown here is derived from an EMBL/GenBank/DDBJ whole genome shotgun (WGS) entry which is preliminary data.</text>
</comment>
<evidence type="ECO:0000313" key="1">
    <source>
        <dbReference type="EMBL" id="GAA4820662.1"/>
    </source>
</evidence>
<reference evidence="2" key="1">
    <citation type="journal article" date="2019" name="Int. J. Syst. Evol. Microbiol.">
        <title>The Global Catalogue of Microorganisms (GCM) 10K type strain sequencing project: providing services to taxonomists for standard genome sequencing and annotation.</title>
        <authorList>
            <consortium name="The Broad Institute Genomics Platform"/>
            <consortium name="The Broad Institute Genome Sequencing Center for Infectious Disease"/>
            <person name="Wu L."/>
            <person name="Ma J."/>
        </authorList>
    </citation>
    <scope>NUCLEOTIDE SEQUENCE [LARGE SCALE GENOMIC DNA]</scope>
    <source>
        <strain evidence="2">JCM 18542</strain>
    </source>
</reference>
<name>A0ABP9D066_9ACTN</name>
<keyword evidence="2" id="KW-1185">Reference proteome</keyword>
<dbReference type="Proteomes" id="UP001500839">
    <property type="component" value="Unassembled WGS sequence"/>
</dbReference>
<proteinExistence type="predicted"/>
<gene>
    <name evidence="1" type="ORF">GCM10023353_30810</name>
</gene>
<protein>
    <submittedName>
        <fullName evidence="1">Uncharacterized protein</fullName>
    </submittedName>
</protein>
<dbReference type="EMBL" id="BAABKQ010000001">
    <property type="protein sequence ID" value="GAA4820662.1"/>
    <property type="molecule type" value="Genomic_DNA"/>
</dbReference>
<sequence length="122" mass="13565">MKTFAVRVNSDAHGWALEVPAVDRVAFARNIRDVAEKSTDLICAVTGLGAADIALDITWPLPIMETLHRIDEARRHRRRAQANEAETLRDGIRQLRECGASYRDVGALVGLSHQRIHQLSEG</sequence>
<evidence type="ECO:0000313" key="2">
    <source>
        <dbReference type="Proteomes" id="UP001500839"/>
    </source>
</evidence>